<dbReference type="SUPFAM" id="SSF50630">
    <property type="entry name" value="Acid proteases"/>
    <property type="match status" value="1"/>
</dbReference>
<accession>A0A8J9VPD2</accession>
<keyword evidence="2" id="KW-1185">Reference proteome</keyword>
<evidence type="ECO:0000313" key="2">
    <source>
        <dbReference type="Proteomes" id="UP000838878"/>
    </source>
</evidence>
<reference evidence="1" key="1">
    <citation type="submission" date="2021-12" db="EMBL/GenBank/DDBJ databases">
        <authorList>
            <person name="Martin H S."/>
        </authorList>
    </citation>
    <scope>NUCLEOTIDE SEQUENCE</scope>
</reference>
<sequence>MAYTYNLPAPLCLEGNLSENWRRFSQSFKIYLEAAGLNEASDTRLIAILLNTVGENALAVYNTFPKLPKDRKLDDVLKQFHLYCNPKTNILHTRHLFYNRTQQIGESFDNFLTDVKAKASQCGFKKECYEEMIRDRLVFGTIDKDSQEKLIKNGDPPLENVIASLRTAEITNSHIKEIQNSCQAHDKIYSVSSSHTNKYTKDKQIKYSKEMYNNTVKTCNKCGYTHNYAQCPAFGKTCAKCQKTNHFAKVCRSSNKNTNKNVSEVHLDPETEDNYFCGALTSTFFIDSLAWYEKINVEGSEVNFKLDSGADVNIIPMNLFQEITKNSSKPLTLNKTSANLESWNGYKTPIEGIIKLKIKTNNIDTEETFCVAGGKQSIPILSRDTCVKLNLIQRMEISEVSKIQEKPQLIQNALKHKKYYDLDSKPRIENFTPGQKVYYKDNERSIFWKPATIVKLNINPRSVTIKDDNDGSSKVRNSWFIKSKGSRHPNNLNVCPSVPPSPQVSPQRHWARRITHDAVQLAKKLTMGPVIEVRQWRPRQRALAPT</sequence>
<gene>
    <name evidence="1" type="ORF">BINO364_LOCUS9874</name>
</gene>
<protein>
    <recommendedName>
        <fullName evidence="3">Peptidase A2 domain-containing protein</fullName>
    </recommendedName>
</protein>
<dbReference type="InterPro" id="IPR021109">
    <property type="entry name" value="Peptidase_aspartic_dom_sf"/>
</dbReference>
<proteinExistence type="predicted"/>
<evidence type="ECO:0008006" key="3">
    <source>
        <dbReference type="Google" id="ProtNLM"/>
    </source>
</evidence>
<dbReference type="PANTHER" id="PTHR33198">
    <property type="entry name" value="ANK_REP_REGION DOMAIN-CONTAINING PROTEIN-RELATED"/>
    <property type="match status" value="1"/>
</dbReference>
<dbReference type="AlphaFoldDB" id="A0A8J9VPD2"/>
<name>A0A8J9VPD2_9NEOP</name>
<feature type="non-terminal residue" evidence="1">
    <location>
        <position position="546"/>
    </location>
</feature>
<evidence type="ECO:0000313" key="1">
    <source>
        <dbReference type="EMBL" id="CAH0724120.1"/>
    </source>
</evidence>
<dbReference type="EMBL" id="OV170224">
    <property type="protein sequence ID" value="CAH0724120.1"/>
    <property type="molecule type" value="Genomic_DNA"/>
</dbReference>
<organism evidence="1 2">
    <name type="scientific">Brenthis ino</name>
    <name type="common">lesser marbled fritillary</name>
    <dbReference type="NCBI Taxonomy" id="405034"/>
    <lineage>
        <taxon>Eukaryota</taxon>
        <taxon>Metazoa</taxon>
        <taxon>Ecdysozoa</taxon>
        <taxon>Arthropoda</taxon>
        <taxon>Hexapoda</taxon>
        <taxon>Insecta</taxon>
        <taxon>Pterygota</taxon>
        <taxon>Neoptera</taxon>
        <taxon>Endopterygota</taxon>
        <taxon>Lepidoptera</taxon>
        <taxon>Glossata</taxon>
        <taxon>Ditrysia</taxon>
        <taxon>Papilionoidea</taxon>
        <taxon>Nymphalidae</taxon>
        <taxon>Heliconiinae</taxon>
        <taxon>Argynnini</taxon>
        <taxon>Brenthis</taxon>
    </lineage>
</organism>
<dbReference type="Gene3D" id="2.40.70.10">
    <property type="entry name" value="Acid Proteases"/>
    <property type="match status" value="1"/>
</dbReference>
<dbReference type="OrthoDB" id="8195376at2759"/>
<dbReference type="PANTHER" id="PTHR33198:SF20">
    <property type="entry name" value="RETROTRANSPOSON GAG DOMAIN-CONTAINING PROTEIN"/>
    <property type="match status" value="1"/>
</dbReference>
<dbReference type="Proteomes" id="UP000838878">
    <property type="component" value="Chromosome 4"/>
</dbReference>